<dbReference type="InterPro" id="IPR012337">
    <property type="entry name" value="RNaseH-like_sf"/>
</dbReference>
<dbReference type="Gene3D" id="3.30.420.10">
    <property type="entry name" value="Ribonuclease H-like superfamily/Ribonuclease H"/>
    <property type="match status" value="1"/>
</dbReference>
<organism evidence="4 5">
    <name type="scientific">Paramormyrops kingsleyae</name>
    <dbReference type="NCBI Taxonomy" id="1676925"/>
    <lineage>
        <taxon>Eukaryota</taxon>
        <taxon>Metazoa</taxon>
        <taxon>Chordata</taxon>
        <taxon>Craniata</taxon>
        <taxon>Vertebrata</taxon>
        <taxon>Euteleostomi</taxon>
        <taxon>Actinopterygii</taxon>
        <taxon>Neopterygii</taxon>
        <taxon>Teleostei</taxon>
        <taxon>Osteoglossocephala</taxon>
        <taxon>Osteoglossomorpha</taxon>
        <taxon>Osteoglossiformes</taxon>
        <taxon>Mormyridae</taxon>
        <taxon>Paramormyrops</taxon>
    </lineage>
</organism>
<reference evidence="4" key="2">
    <citation type="submission" date="2025-09" db="UniProtKB">
        <authorList>
            <consortium name="Ensembl"/>
        </authorList>
    </citation>
    <scope>IDENTIFICATION</scope>
</reference>
<dbReference type="Ensembl" id="ENSPKIT00000016986.1">
    <property type="protein sequence ID" value="ENSPKIP00000036046.1"/>
    <property type="gene ID" value="ENSPKIG00000014764.1"/>
</dbReference>
<evidence type="ECO:0000259" key="3">
    <source>
        <dbReference type="PROSITE" id="PS50994"/>
    </source>
</evidence>
<dbReference type="InterPro" id="IPR001584">
    <property type="entry name" value="Integrase_cat-core"/>
</dbReference>
<dbReference type="SUPFAM" id="SSF53098">
    <property type="entry name" value="Ribonuclease H-like"/>
    <property type="match status" value="1"/>
</dbReference>
<dbReference type="GO" id="GO:0015074">
    <property type="term" value="P:DNA integration"/>
    <property type="evidence" value="ECO:0007669"/>
    <property type="project" value="InterPro"/>
</dbReference>
<dbReference type="GO" id="GO:0003676">
    <property type="term" value="F:nucleic acid binding"/>
    <property type="evidence" value="ECO:0007669"/>
    <property type="project" value="InterPro"/>
</dbReference>
<feature type="domain" description="Integrase catalytic" evidence="3">
    <location>
        <begin position="159"/>
        <end position="324"/>
    </location>
</feature>
<dbReference type="Pfam" id="PF22938">
    <property type="entry name" value="Integrase_p58_C"/>
    <property type="match status" value="1"/>
</dbReference>
<evidence type="ECO:0000313" key="4">
    <source>
        <dbReference type="Ensembl" id="ENSPKIP00000036046.1"/>
    </source>
</evidence>
<dbReference type="PROSITE" id="PS50994">
    <property type="entry name" value="INTEGRASE"/>
    <property type="match status" value="1"/>
</dbReference>
<dbReference type="FunFam" id="3.30.420.10:FF:000032">
    <property type="entry name" value="Retrovirus-related Pol polyprotein from transposon 297-like Protein"/>
    <property type="match status" value="1"/>
</dbReference>
<dbReference type="Pfam" id="PF17921">
    <property type="entry name" value="Integrase_H2C2"/>
    <property type="match status" value="1"/>
</dbReference>
<evidence type="ECO:0000256" key="1">
    <source>
        <dbReference type="ARBA" id="ARBA00039658"/>
    </source>
</evidence>
<dbReference type="InterPro" id="IPR041588">
    <property type="entry name" value="Integrase_H2C2"/>
</dbReference>
<dbReference type="FunFam" id="1.10.340.70:FF:000001">
    <property type="entry name" value="Retrovirus-related Pol polyprotein from transposon gypsy-like Protein"/>
    <property type="match status" value="1"/>
</dbReference>
<dbReference type="Pfam" id="PF00665">
    <property type="entry name" value="rve"/>
    <property type="match status" value="1"/>
</dbReference>
<dbReference type="STRING" id="1676925.ENSPKIP00000036046"/>
<dbReference type="Proteomes" id="UP000261540">
    <property type="component" value="Unplaced"/>
</dbReference>
<feature type="region of interest" description="Disordered" evidence="2">
    <location>
        <begin position="1"/>
        <end position="43"/>
    </location>
</feature>
<evidence type="ECO:0000313" key="5">
    <source>
        <dbReference type="Proteomes" id="UP000261540"/>
    </source>
</evidence>
<dbReference type="InterPro" id="IPR036397">
    <property type="entry name" value="RNaseH_sf"/>
</dbReference>
<dbReference type="PANTHER" id="PTHR37984:SF15">
    <property type="entry name" value="INTEGRASE CATALYTIC DOMAIN-CONTAINING PROTEIN"/>
    <property type="match status" value="1"/>
</dbReference>
<dbReference type="InterPro" id="IPR054465">
    <property type="entry name" value="Integrase_p58-like_C"/>
</dbReference>
<dbReference type="GeneTree" id="ENSGT01050000244855"/>
<dbReference type="AlphaFoldDB" id="A0A3B3T130"/>
<accession>A0A3B3T130</accession>
<evidence type="ECO:0000256" key="2">
    <source>
        <dbReference type="SAM" id="MobiDB-lite"/>
    </source>
</evidence>
<proteinExistence type="predicted"/>
<dbReference type="InterPro" id="IPR050951">
    <property type="entry name" value="Retrovirus_Pol_polyprotein"/>
</dbReference>
<sequence>MSVPVLDKPSKVESVTPDPNHSVPSPEVPSTRDALISAQKEDPSLEPCRVSAMDKPDVKEHPTAYFFRDRILMRQWTPPDSPFEWATVFQVVVPRLYRDYVLSLAHDHPCSGHLGIRKTLSRVLQYFYWPGVNSDVKNYCKTCHVCQAVGKPNQIIAPAPLRPILVFGEPFEHVIMDCVGPLPKTRSGNCYLFTLMCAATRYPEAIPIRSLRTPVIVKSLIKFFTTFGLPKYVQSDQGSNFTSKLFAQVIRELGVRHSVSSAYHPESQGALERFHQTFKNMLRTFCLDAGKEWDEGVPLLLFAIRDTVQESTGFSPAELVFGHTVRGPLKVLQEQWLSPCVFPPTQDVCKYVSALRDRMFAVRALARRTLGVSQDRMKRRFDSSAQHRSFQAGDRVLVLLPLPGSSLRARFSGPYVVQEKLSPTNYVLATPDRRRKTRMCHVNMLKPYLER</sequence>
<dbReference type="Gene3D" id="1.10.340.70">
    <property type="match status" value="1"/>
</dbReference>
<dbReference type="PANTHER" id="PTHR37984">
    <property type="entry name" value="PROTEIN CBG26694"/>
    <property type="match status" value="1"/>
</dbReference>
<protein>
    <recommendedName>
        <fullName evidence="1">Gypsy retrotransposon integrase-like protein 1</fullName>
    </recommendedName>
</protein>
<reference evidence="4" key="1">
    <citation type="submission" date="2025-08" db="UniProtKB">
        <authorList>
            <consortium name="Ensembl"/>
        </authorList>
    </citation>
    <scope>IDENTIFICATION</scope>
</reference>
<keyword evidence="5" id="KW-1185">Reference proteome</keyword>
<name>A0A3B3T130_9TELE</name>